<feature type="region of interest" description="Disordered" evidence="4">
    <location>
        <begin position="1"/>
        <end position="22"/>
    </location>
</feature>
<dbReference type="PRINTS" id="PR00368">
    <property type="entry name" value="FADPNR"/>
</dbReference>
<dbReference type="Proteomes" id="UP000605992">
    <property type="component" value="Unassembled WGS sequence"/>
</dbReference>
<dbReference type="InterPro" id="IPR036188">
    <property type="entry name" value="FAD/NAD-bd_sf"/>
</dbReference>
<dbReference type="SUPFAM" id="SSF51905">
    <property type="entry name" value="FAD/NAD(P)-binding domain"/>
    <property type="match status" value="1"/>
</dbReference>
<evidence type="ECO:0000313" key="6">
    <source>
        <dbReference type="EMBL" id="GII54187.1"/>
    </source>
</evidence>
<comment type="caution">
    <text evidence="6">The sequence shown here is derived from an EMBL/GenBank/DDBJ whole genome shotgun (WGS) entry which is preliminary data.</text>
</comment>
<dbReference type="EMBL" id="BOOR01000016">
    <property type="protein sequence ID" value="GII54187.1"/>
    <property type="molecule type" value="Genomic_DNA"/>
</dbReference>
<keyword evidence="2" id="KW-0560">Oxidoreductase</keyword>
<comment type="catalytic activity">
    <reaction evidence="3">
        <text>[thioredoxin]-dithiol + NADP(+) = [thioredoxin]-disulfide + NADPH + H(+)</text>
        <dbReference type="Rhea" id="RHEA:20345"/>
        <dbReference type="Rhea" id="RHEA-COMP:10698"/>
        <dbReference type="Rhea" id="RHEA-COMP:10700"/>
        <dbReference type="ChEBI" id="CHEBI:15378"/>
        <dbReference type="ChEBI" id="CHEBI:29950"/>
        <dbReference type="ChEBI" id="CHEBI:50058"/>
        <dbReference type="ChEBI" id="CHEBI:57783"/>
        <dbReference type="ChEBI" id="CHEBI:58349"/>
        <dbReference type="EC" id="1.8.1.9"/>
    </reaction>
</comment>
<dbReference type="Gene3D" id="3.50.50.60">
    <property type="entry name" value="FAD/NAD(P)-binding domain"/>
    <property type="match status" value="2"/>
</dbReference>
<evidence type="ECO:0000256" key="4">
    <source>
        <dbReference type="SAM" id="MobiDB-lite"/>
    </source>
</evidence>
<dbReference type="AlphaFoldDB" id="A0A8J3XTB9"/>
<evidence type="ECO:0000259" key="5">
    <source>
        <dbReference type="Pfam" id="PF07992"/>
    </source>
</evidence>
<organism evidence="6 7">
    <name type="scientific">Planotetraspora thailandica</name>
    <dbReference type="NCBI Taxonomy" id="487172"/>
    <lineage>
        <taxon>Bacteria</taxon>
        <taxon>Bacillati</taxon>
        <taxon>Actinomycetota</taxon>
        <taxon>Actinomycetes</taxon>
        <taxon>Streptosporangiales</taxon>
        <taxon>Streptosporangiaceae</taxon>
        <taxon>Planotetraspora</taxon>
    </lineage>
</organism>
<gene>
    <name evidence="6" type="ORF">Pth03_25760</name>
</gene>
<keyword evidence="1" id="KW-0285">Flavoprotein</keyword>
<evidence type="ECO:0000256" key="2">
    <source>
        <dbReference type="ARBA" id="ARBA00023002"/>
    </source>
</evidence>
<evidence type="ECO:0000256" key="1">
    <source>
        <dbReference type="ARBA" id="ARBA00022630"/>
    </source>
</evidence>
<keyword evidence="7" id="KW-1185">Reference proteome</keyword>
<protein>
    <submittedName>
        <fullName evidence="6">Oxidoreductase</fullName>
    </submittedName>
</protein>
<dbReference type="PANTHER" id="PTHR48105">
    <property type="entry name" value="THIOREDOXIN REDUCTASE 1-RELATED-RELATED"/>
    <property type="match status" value="1"/>
</dbReference>
<dbReference type="GO" id="GO:0004791">
    <property type="term" value="F:thioredoxin-disulfide reductase (NADPH) activity"/>
    <property type="evidence" value="ECO:0007669"/>
    <property type="project" value="UniProtKB-EC"/>
</dbReference>
<accession>A0A8J3XTB9</accession>
<evidence type="ECO:0000313" key="7">
    <source>
        <dbReference type="Proteomes" id="UP000605992"/>
    </source>
</evidence>
<name>A0A8J3XTB9_9ACTN</name>
<reference evidence="6" key="1">
    <citation type="submission" date="2021-01" db="EMBL/GenBank/DDBJ databases">
        <title>Whole genome shotgun sequence of Planotetraspora thailandica NBRC 104271.</title>
        <authorList>
            <person name="Komaki H."/>
            <person name="Tamura T."/>
        </authorList>
    </citation>
    <scope>NUCLEOTIDE SEQUENCE</scope>
    <source>
        <strain evidence="6">NBRC 104271</strain>
    </source>
</reference>
<proteinExistence type="predicted"/>
<dbReference type="InterPro" id="IPR023753">
    <property type="entry name" value="FAD/NAD-binding_dom"/>
</dbReference>
<evidence type="ECO:0000256" key="3">
    <source>
        <dbReference type="ARBA" id="ARBA00048132"/>
    </source>
</evidence>
<dbReference type="PRINTS" id="PR00469">
    <property type="entry name" value="PNDRDTASEII"/>
</dbReference>
<dbReference type="InterPro" id="IPR050097">
    <property type="entry name" value="Ferredoxin-NADP_redctase_2"/>
</dbReference>
<dbReference type="Pfam" id="PF07992">
    <property type="entry name" value="Pyr_redox_2"/>
    <property type="match status" value="1"/>
</dbReference>
<feature type="domain" description="FAD/NAD(P)-binding" evidence="5">
    <location>
        <begin position="52"/>
        <end position="259"/>
    </location>
</feature>
<sequence length="327" mass="33787">MTVVDAGDPRNAPASGVHGLLSRDGIPPGELLRMGREEVAAYGGQVVVDRAVAARRDGERFLVDTAGGRRYAARRLLVSTGLADRLPDVAGLRERWGRDVLHCPYCHGWEVRDQRIGVLATGPAAVHQALLFRQLSADVTVFTHTAGDLDVEQRERLAACGVGVVEGPVTAVEVDDDRLTGVRLASGRRVPAQALVVAPRFEARDGLPADLGLTAVEHPMGVGCHVESGAGGLTGVAGVWVAGDVTDLMGGVPAAAAAGVRAAAAINADLVAADADAAVARRREGRRHKDGGAGAFGPAGEAAVCELVAGERRHGLESLLPPGPPQE</sequence>